<proteinExistence type="predicted"/>
<reference evidence="2 3" key="1">
    <citation type="submission" date="2024-08" db="EMBL/GenBank/DDBJ databases">
        <authorList>
            <person name="Cucini C."/>
            <person name="Frati F."/>
        </authorList>
    </citation>
    <scope>NUCLEOTIDE SEQUENCE [LARGE SCALE GENOMIC DNA]</scope>
</reference>
<protein>
    <submittedName>
        <fullName evidence="2">Uncharacterized protein</fullName>
    </submittedName>
</protein>
<name>A0ABP1RYR1_9HEXA</name>
<evidence type="ECO:0000313" key="2">
    <source>
        <dbReference type="EMBL" id="CAL8139228.1"/>
    </source>
</evidence>
<accession>A0ABP1RYR1</accession>
<keyword evidence="3" id="KW-1185">Reference proteome</keyword>
<sequence length="223" mass="25479">MGAVGQIGVLLFLLWLLHECLIVYSHPTIQCAHTGSGYLAYDNKRGWKRRQGPFTIGAKKFDSVYGGAMYSGFYDHWFASPSFFFGADGVEKQHCPYTHKPFYGENITKYGTSKGEIALCDEKDERVILRVNQVQQTDKSGTKHTLAGWLHLEVELRDKSDQIRMIYAQMYDEYYNAVGEFVMDPTEQCQASKPDLYLTPTPYQYLPCSAIGAREAKVQKQKW</sequence>
<dbReference type="EMBL" id="CAXLJM020000124">
    <property type="protein sequence ID" value="CAL8139228.1"/>
    <property type="molecule type" value="Genomic_DNA"/>
</dbReference>
<evidence type="ECO:0000313" key="3">
    <source>
        <dbReference type="Proteomes" id="UP001642540"/>
    </source>
</evidence>
<keyword evidence="1" id="KW-0732">Signal</keyword>
<gene>
    <name evidence="2" type="ORF">ODALV1_LOCUS27742</name>
</gene>
<comment type="caution">
    <text evidence="2">The sequence shown here is derived from an EMBL/GenBank/DDBJ whole genome shotgun (WGS) entry which is preliminary data.</text>
</comment>
<organism evidence="2 3">
    <name type="scientific">Orchesella dallaii</name>
    <dbReference type="NCBI Taxonomy" id="48710"/>
    <lineage>
        <taxon>Eukaryota</taxon>
        <taxon>Metazoa</taxon>
        <taxon>Ecdysozoa</taxon>
        <taxon>Arthropoda</taxon>
        <taxon>Hexapoda</taxon>
        <taxon>Collembola</taxon>
        <taxon>Entomobryomorpha</taxon>
        <taxon>Entomobryoidea</taxon>
        <taxon>Orchesellidae</taxon>
        <taxon>Orchesellinae</taxon>
        <taxon>Orchesella</taxon>
    </lineage>
</organism>
<evidence type="ECO:0000256" key="1">
    <source>
        <dbReference type="SAM" id="SignalP"/>
    </source>
</evidence>
<dbReference type="Proteomes" id="UP001642540">
    <property type="component" value="Unassembled WGS sequence"/>
</dbReference>
<feature type="signal peptide" evidence="1">
    <location>
        <begin position="1"/>
        <end position="25"/>
    </location>
</feature>
<feature type="chain" id="PRO_5046339948" evidence="1">
    <location>
        <begin position="26"/>
        <end position="223"/>
    </location>
</feature>